<name>A0A388L726_CHABU</name>
<comment type="caution">
    <text evidence="1">The sequence shown here is derived from an EMBL/GenBank/DDBJ whole genome shotgun (WGS) entry which is preliminary data.</text>
</comment>
<dbReference type="EMBL" id="BFEA01000286">
    <property type="protein sequence ID" value="GBG78084.1"/>
    <property type="molecule type" value="Genomic_DNA"/>
</dbReference>
<proteinExistence type="predicted"/>
<dbReference type="OrthoDB" id="2016264at2759"/>
<evidence type="ECO:0000313" key="2">
    <source>
        <dbReference type="Proteomes" id="UP000265515"/>
    </source>
</evidence>
<dbReference type="Proteomes" id="UP000265515">
    <property type="component" value="Unassembled WGS sequence"/>
</dbReference>
<evidence type="ECO:0000313" key="1">
    <source>
        <dbReference type="EMBL" id="GBG78084.1"/>
    </source>
</evidence>
<reference evidence="1 2" key="1">
    <citation type="journal article" date="2018" name="Cell">
        <title>The Chara Genome: Secondary Complexity and Implications for Plant Terrestrialization.</title>
        <authorList>
            <person name="Nishiyama T."/>
            <person name="Sakayama H."/>
            <person name="Vries J.D."/>
            <person name="Buschmann H."/>
            <person name="Saint-Marcoux D."/>
            <person name="Ullrich K.K."/>
            <person name="Haas F.B."/>
            <person name="Vanderstraeten L."/>
            <person name="Becker D."/>
            <person name="Lang D."/>
            <person name="Vosolsobe S."/>
            <person name="Rombauts S."/>
            <person name="Wilhelmsson P.K.I."/>
            <person name="Janitza P."/>
            <person name="Kern R."/>
            <person name="Heyl A."/>
            <person name="Rumpler F."/>
            <person name="Villalobos L.I.A.C."/>
            <person name="Clay J.M."/>
            <person name="Skokan R."/>
            <person name="Toyoda A."/>
            <person name="Suzuki Y."/>
            <person name="Kagoshima H."/>
            <person name="Schijlen E."/>
            <person name="Tajeshwar N."/>
            <person name="Catarino B."/>
            <person name="Hetherington A.J."/>
            <person name="Saltykova A."/>
            <person name="Bonnot C."/>
            <person name="Breuninger H."/>
            <person name="Symeonidi A."/>
            <person name="Radhakrishnan G.V."/>
            <person name="Van Nieuwerburgh F."/>
            <person name="Deforce D."/>
            <person name="Chang C."/>
            <person name="Karol K.G."/>
            <person name="Hedrich R."/>
            <person name="Ulvskov P."/>
            <person name="Glockner G."/>
            <person name="Delwiche C.F."/>
            <person name="Petrasek J."/>
            <person name="Van de Peer Y."/>
            <person name="Friml J."/>
            <person name="Beilby M."/>
            <person name="Dolan L."/>
            <person name="Kohara Y."/>
            <person name="Sugano S."/>
            <person name="Fujiyama A."/>
            <person name="Delaux P.-M."/>
            <person name="Quint M."/>
            <person name="TheiBen G."/>
            <person name="Hagemann M."/>
            <person name="Harholt J."/>
            <person name="Dunand C."/>
            <person name="Zachgo S."/>
            <person name="Langdale J."/>
            <person name="Maumus F."/>
            <person name="Straeten D.V.D."/>
            <person name="Gould S.B."/>
            <person name="Rensing S.A."/>
        </authorList>
    </citation>
    <scope>NUCLEOTIDE SEQUENCE [LARGE SCALE GENOMIC DNA]</scope>
    <source>
        <strain evidence="1 2">S276</strain>
    </source>
</reference>
<dbReference type="Gramene" id="GBG78084">
    <property type="protein sequence ID" value="GBG78084"/>
    <property type="gene ID" value="CBR_g26022"/>
</dbReference>
<gene>
    <name evidence="1" type="ORF">CBR_g26022</name>
</gene>
<accession>A0A388L726</accession>
<dbReference type="AlphaFoldDB" id="A0A388L726"/>
<protein>
    <submittedName>
        <fullName evidence="1">Uncharacterized protein</fullName>
    </submittedName>
</protein>
<keyword evidence="2" id="KW-1185">Reference proteome</keyword>
<organism evidence="1 2">
    <name type="scientific">Chara braunii</name>
    <name type="common">Braun's stonewort</name>
    <dbReference type="NCBI Taxonomy" id="69332"/>
    <lineage>
        <taxon>Eukaryota</taxon>
        <taxon>Viridiplantae</taxon>
        <taxon>Streptophyta</taxon>
        <taxon>Charophyceae</taxon>
        <taxon>Charales</taxon>
        <taxon>Characeae</taxon>
        <taxon>Chara</taxon>
    </lineage>
</organism>
<sequence length="85" mass="9555">MNVTFYLYVGSLEVDDFREPVAKQLEQSSSLDFHVKGKVVARVQYLGITSPRFTVYVDCSFNVDPIHEKVSHESCGIKKIRTGSG</sequence>